<comment type="caution">
    <text evidence="8">The sequence shown here is derived from an EMBL/GenBank/DDBJ whole genome shotgun (WGS) entry which is preliminary data.</text>
</comment>
<dbReference type="Gene3D" id="3.40.630.30">
    <property type="match status" value="2"/>
</dbReference>
<name>A0ABQ6FPU4_9CHLR</name>
<accession>A0ABQ6FPU4</accession>
<keyword evidence="3" id="KW-0133">Cell shape</keyword>
<dbReference type="PANTHER" id="PTHR36174">
    <property type="entry name" value="LIPID II:GLYCINE GLYCYLTRANSFERASE"/>
    <property type="match status" value="1"/>
</dbReference>
<dbReference type="Proteomes" id="UP001344906">
    <property type="component" value="Unassembled WGS sequence"/>
</dbReference>
<evidence type="ECO:0000256" key="1">
    <source>
        <dbReference type="ARBA" id="ARBA00009943"/>
    </source>
</evidence>
<gene>
    <name evidence="8" type="ORF">KDH_24420</name>
</gene>
<dbReference type="EMBL" id="BSRI01000001">
    <property type="protein sequence ID" value="GLV55598.1"/>
    <property type="molecule type" value="Genomic_DNA"/>
</dbReference>
<dbReference type="InterPro" id="IPR016181">
    <property type="entry name" value="Acyl_CoA_acyltransferase"/>
</dbReference>
<evidence type="ECO:0000256" key="2">
    <source>
        <dbReference type="ARBA" id="ARBA00022679"/>
    </source>
</evidence>
<keyword evidence="9" id="KW-1185">Reference proteome</keyword>
<evidence type="ECO:0000256" key="5">
    <source>
        <dbReference type="ARBA" id="ARBA00023315"/>
    </source>
</evidence>
<sequence>MNACLITDKQQWDDFIATAPFGAITQTYEWGELAQHANSKPLYCGVLDDQDQLRAAMMVLVIYVPTVKSYYFYVPRGPIAASANEPALPLLMNFVNSQARRHKAFMIKIDPVAETDDADWLRFFQQSGFKASDSVLHGRNEWVLDIYADEKEQMAQMKEKWRYNIRLAKRKGVVVRQGHGPEDMSAFHKIFQETGERDKFYVHSQEHFEHMMSLFEPGEKAALFLAEYEGTPIAAIIVMRSGKCCWYRYGASSAQHRNVMPNHLLQWTGLQWGREHGCTYYNFMGIPVDLSDEEGPKDPNWGVYTFKRGFGGYARCAMVSQEKAYNLPIYTLYNLIRDLKHTYDRAKYARSELAQKRATYGAKKQEKQEAADAKKQEATVPAK</sequence>
<organism evidence="8 9">
    <name type="scientific">Dictyobacter halimunensis</name>
    <dbReference type="NCBI Taxonomy" id="3026934"/>
    <lineage>
        <taxon>Bacteria</taxon>
        <taxon>Bacillati</taxon>
        <taxon>Chloroflexota</taxon>
        <taxon>Ktedonobacteria</taxon>
        <taxon>Ktedonobacterales</taxon>
        <taxon>Dictyobacteraceae</taxon>
        <taxon>Dictyobacter</taxon>
    </lineage>
</organism>
<evidence type="ECO:0000313" key="9">
    <source>
        <dbReference type="Proteomes" id="UP001344906"/>
    </source>
</evidence>
<evidence type="ECO:0000256" key="4">
    <source>
        <dbReference type="ARBA" id="ARBA00022984"/>
    </source>
</evidence>
<reference evidence="8 9" key="1">
    <citation type="submission" date="2023-02" db="EMBL/GenBank/DDBJ databases">
        <title>Dictyobacter halimunensis sp. nov., a new member of the class Ktedonobacteria from forest soil in a geothermal area.</title>
        <authorList>
            <person name="Rachmania M.K."/>
            <person name="Ningsih F."/>
            <person name="Sakai Y."/>
            <person name="Yabe S."/>
            <person name="Yokota A."/>
            <person name="Sjamsuridzal W."/>
        </authorList>
    </citation>
    <scope>NUCLEOTIDE SEQUENCE [LARGE SCALE GENOMIC DNA]</scope>
    <source>
        <strain evidence="8 9">S3.2.2.5</strain>
    </source>
</reference>
<keyword evidence="6" id="KW-0961">Cell wall biogenesis/degradation</keyword>
<evidence type="ECO:0008006" key="10">
    <source>
        <dbReference type="Google" id="ProtNLM"/>
    </source>
</evidence>
<dbReference type="Pfam" id="PF02388">
    <property type="entry name" value="FemAB"/>
    <property type="match status" value="2"/>
</dbReference>
<comment type="similarity">
    <text evidence="1">Belongs to the FemABX family.</text>
</comment>
<keyword evidence="2" id="KW-0808">Transferase</keyword>
<dbReference type="RefSeq" id="WP_338250089.1">
    <property type="nucleotide sequence ID" value="NZ_BSRI01000001.1"/>
</dbReference>
<feature type="region of interest" description="Disordered" evidence="7">
    <location>
        <begin position="358"/>
        <end position="383"/>
    </location>
</feature>
<dbReference type="InterPro" id="IPR050644">
    <property type="entry name" value="PG_Glycine_Bridge_Synth"/>
</dbReference>
<dbReference type="PROSITE" id="PS51191">
    <property type="entry name" value="FEMABX"/>
    <property type="match status" value="1"/>
</dbReference>
<evidence type="ECO:0000256" key="7">
    <source>
        <dbReference type="SAM" id="MobiDB-lite"/>
    </source>
</evidence>
<keyword evidence="5" id="KW-0012">Acyltransferase</keyword>
<feature type="compositionally biased region" description="Basic and acidic residues" evidence="7">
    <location>
        <begin position="363"/>
        <end position="377"/>
    </location>
</feature>
<dbReference type="SUPFAM" id="SSF55729">
    <property type="entry name" value="Acyl-CoA N-acyltransferases (Nat)"/>
    <property type="match status" value="2"/>
</dbReference>
<evidence type="ECO:0000256" key="3">
    <source>
        <dbReference type="ARBA" id="ARBA00022960"/>
    </source>
</evidence>
<keyword evidence="4" id="KW-0573">Peptidoglycan synthesis</keyword>
<proteinExistence type="inferred from homology"/>
<evidence type="ECO:0000313" key="8">
    <source>
        <dbReference type="EMBL" id="GLV55598.1"/>
    </source>
</evidence>
<dbReference type="PANTHER" id="PTHR36174:SF1">
    <property type="entry name" value="LIPID II:GLYCINE GLYCYLTRANSFERASE"/>
    <property type="match status" value="1"/>
</dbReference>
<evidence type="ECO:0000256" key="6">
    <source>
        <dbReference type="ARBA" id="ARBA00023316"/>
    </source>
</evidence>
<dbReference type="InterPro" id="IPR003447">
    <property type="entry name" value="FEMABX"/>
</dbReference>
<protein>
    <recommendedName>
        <fullName evidence="10">Methicillin resistance protein</fullName>
    </recommendedName>
</protein>